<evidence type="ECO:0000313" key="3">
    <source>
        <dbReference type="Proteomes" id="UP000436088"/>
    </source>
</evidence>
<dbReference type="EMBL" id="VEPZ02000820">
    <property type="protein sequence ID" value="KAE8717728.1"/>
    <property type="molecule type" value="Genomic_DNA"/>
</dbReference>
<dbReference type="PANTHER" id="PTHR47723">
    <property type="entry name" value="OS05G0353850 PROTEIN"/>
    <property type="match status" value="1"/>
</dbReference>
<evidence type="ECO:0000313" key="2">
    <source>
        <dbReference type="EMBL" id="KAE8717728.1"/>
    </source>
</evidence>
<sequence length="97" mass="10645">MVQWLPPMQAGGLFCDYLGNFSLAYSEDLSFTSTLTAELWGISEGLKLALFLGFEKVMVQIDSSDAFHLPSNPSLASPFPQVRFILGLLNNGWSVSL</sequence>
<evidence type="ECO:0000259" key="1">
    <source>
        <dbReference type="Pfam" id="PF13456"/>
    </source>
</evidence>
<keyword evidence="3" id="KW-1185">Reference proteome</keyword>
<protein>
    <recommendedName>
        <fullName evidence="1">RNase H type-1 domain-containing protein</fullName>
    </recommendedName>
</protein>
<accession>A0A6A3BQN1</accession>
<proteinExistence type="predicted"/>
<dbReference type="GO" id="GO:0004523">
    <property type="term" value="F:RNA-DNA hybrid ribonuclease activity"/>
    <property type="evidence" value="ECO:0007669"/>
    <property type="project" value="InterPro"/>
</dbReference>
<dbReference type="Pfam" id="PF13456">
    <property type="entry name" value="RVT_3"/>
    <property type="match status" value="1"/>
</dbReference>
<dbReference type="CDD" id="cd06222">
    <property type="entry name" value="RNase_H_like"/>
    <property type="match status" value="1"/>
</dbReference>
<dbReference type="Proteomes" id="UP000436088">
    <property type="component" value="Unassembled WGS sequence"/>
</dbReference>
<dbReference type="InterPro" id="IPR044730">
    <property type="entry name" value="RNase_H-like_dom_plant"/>
</dbReference>
<dbReference type="InterPro" id="IPR002156">
    <property type="entry name" value="RNaseH_domain"/>
</dbReference>
<dbReference type="PANTHER" id="PTHR47723:SF19">
    <property type="entry name" value="POLYNUCLEOTIDYL TRANSFERASE, RIBONUCLEASE H-LIKE SUPERFAMILY PROTEIN"/>
    <property type="match status" value="1"/>
</dbReference>
<organism evidence="2 3">
    <name type="scientific">Hibiscus syriacus</name>
    <name type="common">Rose of Sharon</name>
    <dbReference type="NCBI Taxonomy" id="106335"/>
    <lineage>
        <taxon>Eukaryota</taxon>
        <taxon>Viridiplantae</taxon>
        <taxon>Streptophyta</taxon>
        <taxon>Embryophyta</taxon>
        <taxon>Tracheophyta</taxon>
        <taxon>Spermatophyta</taxon>
        <taxon>Magnoliopsida</taxon>
        <taxon>eudicotyledons</taxon>
        <taxon>Gunneridae</taxon>
        <taxon>Pentapetalae</taxon>
        <taxon>rosids</taxon>
        <taxon>malvids</taxon>
        <taxon>Malvales</taxon>
        <taxon>Malvaceae</taxon>
        <taxon>Malvoideae</taxon>
        <taxon>Hibiscus</taxon>
    </lineage>
</organism>
<comment type="caution">
    <text evidence="2">The sequence shown here is derived from an EMBL/GenBank/DDBJ whole genome shotgun (WGS) entry which is preliminary data.</text>
</comment>
<feature type="domain" description="RNase H type-1" evidence="1">
    <location>
        <begin position="10"/>
        <end position="74"/>
    </location>
</feature>
<dbReference type="GO" id="GO:0003676">
    <property type="term" value="F:nucleic acid binding"/>
    <property type="evidence" value="ECO:0007669"/>
    <property type="project" value="InterPro"/>
</dbReference>
<gene>
    <name evidence="2" type="ORF">F3Y22_tig00110029pilonHSYRG00116</name>
</gene>
<name>A0A6A3BQN1_HIBSY</name>
<dbReference type="InterPro" id="IPR053151">
    <property type="entry name" value="RNase_H-like"/>
</dbReference>
<reference evidence="2" key="1">
    <citation type="submission" date="2019-09" db="EMBL/GenBank/DDBJ databases">
        <title>Draft genome information of white flower Hibiscus syriacus.</title>
        <authorList>
            <person name="Kim Y.-M."/>
        </authorList>
    </citation>
    <scope>NUCLEOTIDE SEQUENCE [LARGE SCALE GENOMIC DNA]</scope>
    <source>
        <strain evidence="2">YM2019G1</strain>
    </source>
</reference>
<dbReference type="AlphaFoldDB" id="A0A6A3BQN1"/>